<keyword evidence="2" id="KW-0805">Transcription regulation</keyword>
<dbReference type="KEGG" id="snq:CP978_27930"/>
<evidence type="ECO:0000313" key="10">
    <source>
        <dbReference type="Proteomes" id="UP000031526"/>
    </source>
</evidence>
<dbReference type="STRING" id="40318.SNOD_27660"/>
<reference evidence="10" key="1">
    <citation type="submission" date="2014-09" db="EMBL/GenBank/DDBJ databases">
        <title>Sequence of the Streptomyces nodosus genome.</title>
        <authorList>
            <person name="Sweeney P."/>
            <person name="Stephens N."/>
            <person name="Murphy C."/>
            <person name="Caffrey P."/>
        </authorList>
    </citation>
    <scope>NUCLEOTIDE SEQUENCE [LARGE SCALE GENOMIC DNA]</scope>
    <source>
        <strain evidence="10">ATCC 14899</strain>
    </source>
</reference>
<dbReference type="EMBL" id="CP009313">
    <property type="protein sequence ID" value="AJE43382.1"/>
    <property type="molecule type" value="Genomic_DNA"/>
</dbReference>
<reference evidence="8 10" key="2">
    <citation type="journal article" date="2016" name="Appl. Microbiol. Biotechnol.">
        <title>Exploiting the genome sequence of Streptomyces nodosus for enhanced antibiotic production.</title>
        <authorList>
            <person name="Sweeney P."/>
            <person name="Murphy C.D."/>
            <person name="Caffrey P."/>
        </authorList>
    </citation>
    <scope>NUCLEOTIDE SEQUENCE [LARGE SCALE GENOMIC DNA]</scope>
    <source>
        <strain evidence="8 10">ATCC 14899</strain>
    </source>
</reference>
<dbReference type="InterPro" id="IPR007630">
    <property type="entry name" value="RNA_pol_sigma70_r4"/>
</dbReference>
<dbReference type="Gene3D" id="1.10.1740.10">
    <property type="match status" value="1"/>
</dbReference>
<keyword evidence="10" id="KW-1185">Reference proteome</keyword>
<dbReference type="SUPFAM" id="SSF88659">
    <property type="entry name" value="Sigma3 and sigma4 domains of RNA polymerase sigma factors"/>
    <property type="match status" value="1"/>
</dbReference>
<dbReference type="InterPro" id="IPR013325">
    <property type="entry name" value="RNA_pol_sigma_r2"/>
</dbReference>
<dbReference type="InterPro" id="IPR036388">
    <property type="entry name" value="WH-like_DNA-bd_sf"/>
</dbReference>
<dbReference type="GO" id="GO:0003677">
    <property type="term" value="F:DNA binding"/>
    <property type="evidence" value="ECO:0007669"/>
    <property type="project" value="UniProtKB-KW"/>
</dbReference>
<dbReference type="PANTHER" id="PTHR43133:SF52">
    <property type="entry name" value="ECF RNA POLYMERASE SIGMA FACTOR SIGL"/>
    <property type="match status" value="1"/>
</dbReference>
<name>A0A0B5DTF3_9ACTN</name>
<dbReference type="AlphaFoldDB" id="A0A0B5DTF3"/>
<evidence type="ECO:0000313" key="11">
    <source>
        <dbReference type="Proteomes" id="UP000325763"/>
    </source>
</evidence>
<keyword evidence="5" id="KW-0804">Transcription</keyword>
<dbReference type="PANTHER" id="PTHR43133">
    <property type="entry name" value="RNA POLYMERASE ECF-TYPE SIGMA FACTO"/>
    <property type="match status" value="1"/>
</dbReference>
<evidence type="ECO:0000256" key="1">
    <source>
        <dbReference type="ARBA" id="ARBA00010641"/>
    </source>
</evidence>
<dbReference type="SUPFAM" id="SSF88946">
    <property type="entry name" value="Sigma2 domain of RNA polymerase sigma factors"/>
    <property type="match status" value="1"/>
</dbReference>
<dbReference type="InterPro" id="IPR014284">
    <property type="entry name" value="RNA_pol_sigma-70_dom"/>
</dbReference>
<accession>A0A0B5DTF3</accession>
<evidence type="ECO:0000256" key="5">
    <source>
        <dbReference type="ARBA" id="ARBA00023163"/>
    </source>
</evidence>
<evidence type="ECO:0000313" key="9">
    <source>
        <dbReference type="EMBL" id="QEV41882.1"/>
    </source>
</evidence>
<evidence type="ECO:0000259" key="6">
    <source>
        <dbReference type="Pfam" id="PF04542"/>
    </source>
</evidence>
<dbReference type="Pfam" id="PF04545">
    <property type="entry name" value="Sigma70_r4"/>
    <property type="match status" value="1"/>
</dbReference>
<feature type="domain" description="RNA polymerase sigma-70 region 2" evidence="6">
    <location>
        <begin position="17"/>
        <end position="83"/>
    </location>
</feature>
<proteinExistence type="inferred from homology"/>
<dbReference type="Proteomes" id="UP000031526">
    <property type="component" value="Chromosome"/>
</dbReference>
<keyword evidence="4" id="KW-0238">DNA-binding</keyword>
<comment type="similarity">
    <text evidence="1">Belongs to the sigma-70 factor family. ECF subfamily.</text>
</comment>
<sequence>MFNGQPASVPASHPALRHRSRLLRYANRLTAGDPHRAEDIVQETLLRAWLTAPDLDAPDEERLIAWLYRVAHNLAVDARRRDRAVPVGVLGDDMLRRPEGYGDLADTVVDRQIVRRALARLSPEHREVLFHVHLRDRTRAEAARAIGVPQGTVKSRNHYALQAMRREMPAA</sequence>
<dbReference type="RefSeq" id="WP_043445310.1">
    <property type="nucleotide sequence ID" value="NZ_CP009313.1"/>
</dbReference>
<keyword evidence="3" id="KW-0731">Sigma factor</keyword>
<evidence type="ECO:0000256" key="3">
    <source>
        <dbReference type="ARBA" id="ARBA00023082"/>
    </source>
</evidence>
<organism evidence="8 10">
    <name type="scientific">Streptomyces nodosus</name>
    <dbReference type="NCBI Taxonomy" id="40318"/>
    <lineage>
        <taxon>Bacteria</taxon>
        <taxon>Bacillati</taxon>
        <taxon>Actinomycetota</taxon>
        <taxon>Actinomycetes</taxon>
        <taxon>Kitasatosporales</taxon>
        <taxon>Streptomycetaceae</taxon>
        <taxon>Streptomyces</taxon>
    </lineage>
</organism>
<dbReference type="Proteomes" id="UP000325763">
    <property type="component" value="Chromosome"/>
</dbReference>
<dbReference type="Gene3D" id="1.10.10.10">
    <property type="entry name" value="Winged helix-like DNA-binding domain superfamily/Winged helix DNA-binding domain"/>
    <property type="match status" value="1"/>
</dbReference>
<gene>
    <name evidence="9" type="ORF">CP978_27930</name>
    <name evidence="8" type="ORF">SNOD_27660</name>
</gene>
<feature type="domain" description="RNA polymerase sigma-70 region 4" evidence="7">
    <location>
        <begin position="117"/>
        <end position="165"/>
    </location>
</feature>
<dbReference type="GO" id="GO:0006352">
    <property type="term" value="P:DNA-templated transcription initiation"/>
    <property type="evidence" value="ECO:0007669"/>
    <property type="project" value="InterPro"/>
</dbReference>
<dbReference type="HOGENOM" id="CLU_047691_9_4_11"/>
<dbReference type="OrthoDB" id="9811152at2"/>
<evidence type="ECO:0000256" key="4">
    <source>
        <dbReference type="ARBA" id="ARBA00023125"/>
    </source>
</evidence>
<protein>
    <submittedName>
        <fullName evidence="8">RNA polymerase sigma-70 factor</fullName>
    </submittedName>
    <submittedName>
        <fullName evidence="9">Sigma-70 family RNA polymerase sigma factor</fullName>
    </submittedName>
</protein>
<dbReference type="Pfam" id="PF04542">
    <property type="entry name" value="Sigma70_r2"/>
    <property type="match status" value="1"/>
</dbReference>
<dbReference type="InterPro" id="IPR039425">
    <property type="entry name" value="RNA_pol_sigma-70-like"/>
</dbReference>
<dbReference type="CDD" id="cd06171">
    <property type="entry name" value="Sigma70_r4"/>
    <property type="match status" value="1"/>
</dbReference>
<dbReference type="InterPro" id="IPR007627">
    <property type="entry name" value="RNA_pol_sigma70_r2"/>
</dbReference>
<dbReference type="InterPro" id="IPR013324">
    <property type="entry name" value="RNA_pol_sigma_r3/r4-like"/>
</dbReference>
<dbReference type="NCBIfam" id="TIGR02937">
    <property type="entry name" value="sigma70-ECF"/>
    <property type="match status" value="1"/>
</dbReference>
<dbReference type="GO" id="GO:0016987">
    <property type="term" value="F:sigma factor activity"/>
    <property type="evidence" value="ECO:0007669"/>
    <property type="project" value="UniProtKB-KW"/>
</dbReference>
<evidence type="ECO:0000259" key="7">
    <source>
        <dbReference type="Pfam" id="PF04545"/>
    </source>
</evidence>
<evidence type="ECO:0000256" key="2">
    <source>
        <dbReference type="ARBA" id="ARBA00023015"/>
    </source>
</evidence>
<reference evidence="9 11" key="3">
    <citation type="submission" date="2017-09" db="EMBL/GenBank/DDBJ databases">
        <title>Streptomyces genome completion.</title>
        <authorList>
            <person name="Lee N."/>
            <person name="Cho B.-K."/>
        </authorList>
    </citation>
    <scope>NUCLEOTIDE SEQUENCE [LARGE SCALE GENOMIC DNA]</scope>
    <source>
        <strain evidence="9 11">ATCC 14899</strain>
    </source>
</reference>
<evidence type="ECO:0000313" key="8">
    <source>
        <dbReference type="EMBL" id="AJE43382.1"/>
    </source>
</evidence>
<dbReference type="EMBL" id="CP023747">
    <property type="protein sequence ID" value="QEV41882.1"/>
    <property type="molecule type" value="Genomic_DNA"/>
</dbReference>